<dbReference type="GO" id="GO:0006508">
    <property type="term" value="P:proteolysis"/>
    <property type="evidence" value="ECO:0007669"/>
    <property type="project" value="UniProtKB-KW"/>
</dbReference>
<evidence type="ECO:0000256" key="9">
    <source>
        <dbReference type="ARBA" id="ARBA00023268"/>
    </source>
</evidence>
<dbReference type="Pfam" id="PF00912">
    <property type="entry name" value="Transgly"/>
    <property type="match status" value="1"/>
</dbReference>
<dbReference type="InterPro" id="IPR001460">
    <property type="entry name" value="PCN-bd_Tpept"/>
</dbReference>
<dbReference type="InterPro" id="IPR012338">
    <property type="entry name" value="Beta-lactam/transpept-like"/>
</dbReference>
<dbReference type="PANTHER" id="PTHR32282:SF15">
    <property type="entry name" value="PENICILLIN-BINDING PROTEIN 1C"/>
    <property type="match status" value="1"/>
</dbReference>
<accession>A0A245ZJH2</accession>
<evidence type="ECO:0000313" key="15">
    <source>
        <dbReference type="EMBL" id="OWK29888.1"/>
    </source>
</evidence>
<gene>
    <name evidence="15" type="primary">pbpG_1</name>
    <name evidence="15" type="ORF">SPMU_23100</name>
</gene>
<feature type="domain" description="Glycosyl transferase family 51" evidence="13">
    <location>
        <begin position="70"/>
        <end position="223"/>
    </location>
</feature>
<dbReference type="GO" id="GO:0004180">
    <property type="term" value="F:carboxypeptidase activity"/>
    <property type="evidence" value="ECO:0007669"/>
    <property type="project" value="UniProtKB-KW"/>
</dbReference>
<dbReference type="SUPFAM" id="SSF53955">
    <property type="entry name" value="Lysozyme-like"/>
    <property type="match status" value="1"/>
</dbReference>
<keyword evidence="5" id="KW-0645">Protease</keyword>
<feature type="domain" description="Penicillin-binding C-terminal" evidence="14">
    <location>
        <begin position="626"/>
        <end position="707"/>
    </location>
</feature>
<dbReference type="GO" id="GO:0008658">
    <property type="term" value="F:penicillin binding"/>
    <property type="evidence" value="ECO:0007669"/>
    <property type="project" value="InterPro"/>
</dbReference>
<keyword evidence="9" id="KW-0511">Multifunctional enzyme</keyword>
<evidence type="ECO:0000256" key="5">
    <source>
        <dbReference type="ARBA" id="ARBA00022670"/>
    </source>
</evidence>
<comment type="similarity">
    <text evidence="2">In the C-terminal section; belongs to the transpeptidase family.</text>
</comment>
<dbReference type="UniPathway" id="UPA00219"/>
<comment type="pathway">
    <text evidence="1">Cell wall biogenesis; peptidoglycan biosynthesis.</text>
</comment>
<dbReference type="Gene3D" id="1.10.3810.10">
    <property type="entry name" value="Biosynthetic peptidoglycan transglycosylase-like"/>
    <property type="match status" value="1"/>
</dbReference>
<evidence type="ECO:0000256" key="7">
    <source>
        <dbReference type="ARBA" id="ARBA00022679"/>
    </source>
</evidence>
<dbReference type="GO" id="GO:0009252">
    <property type="term" value="P:peptidoglycan biosynthetic process"/>
    <property type="evidence" value="ECO:0007669"/>
    <property type="project" value="UniProtKB-UniPathway"/>
</dbReference>
<proteinExistence type="inferred from homology"/>
<dbReference type="Pfam" id="PF00905">
    <property type="entry name" value="Transpeptidase"/>
    <property type="match status" value="1"/>
</dbReference>
<evidence type="ECO:0000256" key="3">
    <source>
        <dbReference type="ARBA" id="ARBA00007739"/>
    </source>
</evidence>
<dbReference type="RefSeq" id="WP_088333978.1">
    <property type="nucleotide sequence ID" value="NZ_NBBJ01000003.1"/>
</dbReference>
<dbReference type="Gene3D" id="3.40.710.10">
    <property type="entry name" value="DD-peptidase/beta-lactamase superfamily"/>
    <property type="match status" value="1"/>
</dbReference>
<keyword evidence="8" id="KW-0378">Hydrolase</keyword>
<dbReference type="InterPro" id="IPR023346">
    <property type="entry name" value="Lysozyme-like_dom_sf"/>
</dbReference>
<comment type="caution">
    <text evidence="15">The sequence shown here is derived from an EMBL/GenBank/DDBJ whole genome shotgun (WGS) entry which is preliminary data.</text>
</comment>
<dbReference type="Pfam" id="PF06832">
    <property type="entry name" value="BiPBP_C"/>
    <property type="match status" value="1"/>
</dbReference>
<evidence type="ECO:0000256" key="4">
    <source>
        <dbReference type="ARBA" id="ARBA00022645"/>
    </source>
</evidence>
<feature type="domain" description="Penicillin-binding protein transpeptidase" evidence="12">
    <location>
        <begin position="307"/>
        <end position="574"/>
    </location>
</feature>
<dbReference type="SUPFAM" id="SSF56601">
    <property type="entry name" value="beta-lactamase/transpeptidase-like"/>
    <property type="match status" value="1"/>
</dbReference>
<sequence length="710" mass="75777">MTSASAKAPNVRAVIAAILAIAAAFVALDYATYPPPLPDYAATRAAYKPSEAWLYDRHGALIDSARVDFEQRRLAWTPLDKIAAIVPQTIVAAEDHRFDHHAGIDWLALAGSLRTRLSGQPARGASTISMQLAGFLDPNLARPGARSWRDKLRQLRAARRLEARWTKPQILEAYLNLAPFFGEAQGIGAAALGLFGKTPAALSPDDATLLAALLPDPQAPAARLAARACRRARAADCTRFEAQAASMLGPARSLALDPGLAPHLSDRLLRTPGLRVTTTLDAATQRLAAAALRRQLQGLGGSRARDGAALVVDNATGDVLAYVGGIGGASTAPAVDGANSYRQAGSTLKPFLYAQAIERGYLTPASILDDSPVQLDTASGLYVPQNYDRGFKGPVSARTALAGSLNIPAIRTLLLVGTDPFRDRLWDTGYRGLTEDGQYYGFSLALGSAEVTLLEQAAAYRSLARGGRWSPLRLLKNAPAAHERSVTTPAAAWLVADMMADPNARAATFGLDSALRLPFWAAVKTGTSKAMRDNWCIGFSDRFTVAVWVGNLEGDPMRAVSGTSGAAPVWRDLMLALHARAPDRAPPPPPGIEARRIAFADHLEQPRREYFLRGTGQPLIAAAPEVARRPRIVSPVAGTVFAIDPDIPPARQRFAVSVAGDLTAKRLRLDDRDLGPADARPMIAAPPGVHRLRLLDAAGTIVDDVRFTIR</sequence>
<evidence type="ECO:0000313" key="16">
    <source>
        <dbReference type="Proteomes" id="UP000197783"/>
    </source>
</evidence>
<reference evidence="15 16" key="1">
    <citation type="submission" date="2017-03" db="EMBL/GenBank/DDBJ databases">
        <title>Genome sequence of Sphingomonas mucosissima DSM 17494.</title>
        <authorList>
            <person name="Poehlein A."/>
            <person name="Wuebbeler J.H."/>
            <person name="Steinbuechel A."/>
            <person name="Daniel R."/>
        </authorList>
    </citation>
    <scope>NUCLEOTIDE SEQUENCE [LARGE SCALE GENOMIC DNA]</scope>
    <source>
        <strain evidence="15 16">DSM 17494</strain>
    </source>
</reference>
<dbReference type="InterPro" id="IPR001264">
    <property type="entry name" value="Glyco_trans_51"/>
</dbReference>
<protein>
    <recommendedName>
        <fullName evidence="10">peptidoglycan glycosyltransferase</fullName>
        <ecNumber evidence="10">2.4.99.28</ecNumber>
    </recommendedName>
</protein>
<evidence type="ECO:0000256" key="2">
    <source>
        <dbReference type="ARBA" id="ARBA00007090"/>
    </source>
</evidence>
<comment type="catalytic activity">
    <reaction evidence="11">
        <text>[GlcNAc-(1-&gt;4)-Mur2Ac(oyl-L-Ala-gamma-D-Glu-L-Lys-D-Ala-D-Ala)](n)-di-trans,octa-cis-undecaprenyl diphosphate + beta-D-GlcNAc-(1-&gt;4)-Mur2Ac(oyl-L-Ala-gamma-D-Glu-L-Lys-D-Ala-D-Ala)-di-trans,octa-cis-undecaprenyl diphosphate = [GlcNAc-(1-&gt;4)-Mur2Ac(oyl-L-Ala-gamma-D-Glu-L-Lys-D-Ala-D-Ala)](n+1)-di-trans,octa-cis-undecaprenyl diphosphate + di-trans,octa-cis-undecaprenyl diphosphate + H(+)</text>
        <dbReference type="Rhea" id="RHEA:23708"/>
        <dbReference type="Rhea" id="RHEA-COMP:9602"/>
        <dbReference type="Rhea" id="RHEA-COMP:9603"/>
        <dbReference type="ChEBI" id="CHEBI:15378"/>
        <dbReference type="ChEBI" id="CHEBI:58405"/>
        <dbReference type="ChEBI" id="CHEBI:60033"/>
        <dbReference type="ChEBI" id="CHEBI:78435"/>
        <dbReference type="EC" id="2.4.99.28"/>
    </reaction>
</comment>
<keyword evidence="16" id="KW-1185">Reference proteome</keyword>
<dbReference type="EMBL" id="NBBJ01000003">
    <property type="protein sequence ID" value="OWK29888.1"/>
    <property type="molecule type" value="Genomic_DNA"/>
</dbReference>
<dbReference type="InterPro" id="IPR036950">
    <property type="entry name" value="PBP_transglycosylase"/>
</dbReference>
<evidence type="ECO:0000256" key="1">
    <source>
        <dbReference type="ARBA" id="ARBA00004752"/>
    </source>
</evidence>
<keyword evidence="4" id="KW-0121">Carboxypeptidase</keyword>
<dbReference type="EC" id="2.4.99.28" evidence="10"/>
<dbReference type="PANTHER" id="PTHR32282">
    <property type="entry name" value="BINDING PROTEIN TRANSPEPTIDASE, PUTATIVE-RELATED"/>
    <property type="match status" value="1"/>
</dbReference>
<dbReference type="Proteomes" id="UP000197783">
    <property type="component" value="Unassembled WGS sequence"/>
</dbReference>
<evidence type="ECO:0000256" key="8">
    <source>
        <dbReference type="ARBA" id="ARBA00022801"/>
    </source>
</evidence>
<dbReference type="OrthoDB" id="9766909at2"/>
<dbReference type="AlphaFoldDB" id="A0A245ZJH2"/>
<dbReference type="InterPro" id="IPR050396">
    <property type="entry name" value="Glycosyltr_51/Transpeptidase"/>
</dbReference>
<dbReference type="NCBIfam" id="TIGR02073">
    <property type="entry name" value="PBP_1c"/>
    <property type="match status" value="1"/>
</dbReference>
<organism evidence="15 16">
    <name type="scientific">Sphingomonas mucosissima</name>
    <dbReference type="NCBI Taxonomy" id="370959"/>
    <lineage>
        <taxon>Bacteria</taxon>
        <taxon>Pseudomonadati</taxon>
        <taxon>Pseudomonadota</taxon>
        <taxon>Alphaproteobacteria</taxon>
        <taxon>Sphingomonadales</taxon>
        <taxon>Sphingomonadaceae</taxon>
        <taxon>Sphingomonas</taxon>
    </lineage>
</organism>
<dbReference type="InterPro" id="IPR009647">
    <property type="entry name" value="PBP_C"/>
</dbReference>
<evidence type="ECO:0000256" key="11">
    <source>
        <dbReference type="ARBA" id="ARBA00049902"/>
    </source>
</evidence>
<evidence type="ECO:0000256" key="6">
    <source>
        <dbReference type="ARBA" id="ARBA00022676"/>
    </source>
</evidence>
<name>A0A245ZJH2_9SPHN</name>
<dbReference type="GO" id="GO:0030288">
    <property type="term" value="C:outer membrane-bounded periplasmic space"/>
    <property type="evidence" value="ECO:0007669"/>
    <property type="project" value="TreeGrafter"/>
</dbReference>
<evidence type="ECO:0000259" key="14">
    <source>
        <dbReference type="Pfam" id="PF06832"/>
    </source>
</evidence>
<evidence type="ECO:0000259" key="13">
    <source>
        <dbReference type="Pfam" id="PF00912"/>
    </source>
</evidence>
<dbReference type="InterPro" id="IPR011815">
    <property type="entry name" value="PBP_1c"/>
</dbReference>
<dbReference type="GO" id="GO:0008955">
    <property type="term" value="F:peptidoglycan glycosyltransferase activity"/>
    <property type="evidence" value="ECO:0007669"/>
    <property type="project" value="UniProtKB-EC"/>
</dbReference>
<keyword evidence="7" id="KW-0808">Transferase</keyword>
<keyword evidence="6" id="KW-0328">Glycosyltransferase</keyword>
<evidence type="ECO:0000256" key="10">
    <source>
        <dbReference type="ARBA" id="ARBA00044770"/>
    </source>
</evidence>
<evidence type="ECO:0000259" key="12">
    <source>
        <dbReference type="Pfam" id="PF00905"/>
    </source>
</evidence>
<comment type="similarity">
    <text evidence="3">In the N-terminal section; belongs to the glycosyltransferase 51 family.</text>
</comment>